<dbReference type="Proteomes" id="UP000526734">
    <property type="component" value="Unassembled WGS sequence"/>
</dbReference>
<keyword evidence="3" id="KW-1185">Reference proteome</keyword>
<feature type="chain" id="PRO_5031461176" description="DUF3558 domain-containing protein" evidence="1">
    <location>
        <begin position="21"/>
        <end position="196"/>
    </location>
</feature>
<sequence length="196" mass="20914">MRKRTTLLGLVLLAGGCASAPSPASSPADDLTRYLPDENQLRAAGAKQKQAPSSFALKWITPLHVVAPCKGEMPWESALRNNTQASASAGELDVWQLAAVYQGYSGEQMVAVLDKALGCGENASSTTRFSVPGLADRQLGFCRRFREPRLSSCVVVLARGDRLLAVRIGSTSAEAPPLRAKLRQLAPTFAAAFDKD</sequence>
<dbReference type="EMBL" id="JACGZW010000001">
    <property type="protein sequence ID" value="MBB1152016.1"/>
    <property type="molecule type" value="Genomic_DNA"/>
</dbReference>
<name>A0A7W3VRR9_9PSEU</name>
<organism evidence="2 3">
    <name type="scientific">Amycolatopsis dendrobii</name>
    <dbReference type="NCBI Taxonomy" id="2760662"/>
    <lineage>
        <taxon>Bacteria</taxon>
        <taxon>Bacillati</taxon>
        <taxon>Actinomycetota</taxon>
        <taxon>Actinomycetes</taxon>
        <taxon>Pseudonocardiales</taxon>
        <taxon>Pseudonocardiaceae</taxon>
        <taxon>Amycolatopsis</taxon>
    </lineage>
</organism>
<gene>
    <name evidence="2" type="ORF">H4281_02595</name>
</gene>
<protein>
    <recommendedName>
        <fullName evidence="4">DUF3558 domain-containing protein</fullName>
    </recommendedName>
</protein>
<feature type="signal peptide" evidence="1">
    <location>
        <begin position="1"/>
        <end position="20"/>
    </location>
</feature>
<dbReference type="AlphaFoldDB" id="A0A7W3VRR9"/>
<evidence type="ECO:0008006" key="4">
    <source>
        <dbReference type="Google" id="ProtNLM"/>
    </source>
</evidence>
<dbReference type="PROSITE" id="PS51257">
    <property type="entry name" value="PROKAR_LIPOPROTEIN"/>
    <property type="match status" value="1"/>
</dbReference>
<evidence type="ECO:0000313" key="3">
    <source>
        <dbReference type="Proteomes" id="UP000526734"/>
    </source>
</evidence>
<proteinExistence type="predicted"/>
<reference evidence="2 3" key="1">
    <citation type="submission" date="2020-08" db="EMBL/GenBank/DDBJ databases">
        <title>Amycolatopsis sp. nov. DR6-1 isolated from Dendrobium heterocarpum.</title>
        <authorList>
            <person name="Tedsree N."/>
            <person name="Kuncharoen N."/>
            <person name="Likhitwitayawuid K."/>
            <person name="Tanasupawat S."/>
        </authorList>
    </citation>
    <scope>NUCLEOTIDE SEQUENCE [LARGE SCALE GENOMIC DNA]</scope>
    <source>
        <strain evidence="2 3">DR6-1</strain>
    </source>
</reference>
<dbReference type="RefSeq" id="WP_182889235.1">
    <property type="nucleotide sequence ID" value="NZ_JACGZW010000001.1"/>
</dbReference>
<evidence type="ECO:0000256" key="1">
    <source>
        <dbReference type="SAM" id="SignalP"/>
    </source>
</evidence>
<comment type="caution">
    <text evidence="2">The sequence shown here is derived from an EMBL/GenBank/DDBJ whole genome shotgun (WGS) entry which is preliminary data.</text>
</comment>
<accession>A0A7W3VRR9</accession>
<evidence type="ECO:0000313" key="2">
    <source>
        <dbReference type="EMBL" id="MBB1152016.1"/>
    </source>
</evidence>
<keyword evidence="1" id="KW-0732">Signal</keyword>